<evidence type="ECO:0000313" key="2">
    <source>
        <dbReference type="Proteomes" id="UP000774130"/>
    </source>
</evidence>
<evidence type="ECO:0000313" key="1">
    <source>
        <dbReference type="EMBL" id="MBV7390426.1"/>
    </source>
</evidence>
<comment type="caution">
    <text evidence="1">The sequence shown here is derived from an EMBL/GenBank/DDBJ whole genome shotgun (WGS) entry which is preliminary data.</text>
</comment>
<dbReference type="RefSeq" id="WP_218325491.1">
    <property type="nucleotide sequence ID" value="NZ_JAHUZB010000003.1"/>
</dbReference>
<keyword evidence="2" id="KW-1185">Reference proteome</keyword>
<dbReference type="Proteomes" id="UP000774130">
    <property type="component" value="Unassembled WGS sequence"/>
</dbReference>
<proteinExistence type="predicted"/>
<sequence length="116" mass="13733">MNNHIHLAKGWRSKHYEIPFETTGKKTIIIKVDEGSVRLGHHIFDIQNGAWLGHPADKKKYYILEEGKEYVLNFHIHQQHNRLDRLFLTNELFFKPSKISFKKINNHSKKGEEDVN</sequence>
<reference evidence="1 2" key="1">
    <citation type="submission" date="2021-06" db="EMBL/GenBank/DDBJ databases">
        <title>Enterococcus alishanensis sp. nov., a novel lactic acid bacterium isolated from fresh coffee beans.</title>
        <authorList>
            <person name="Chen Y.-S."/>
        </authorList>
    </citation>
    <scope>NUCLEOTIDE SEQUENCE [LARGE SCALE GENOMIC DNA]</scope>
    <source>
        <strain evidence="1 2">ALS3</strain>
    </source>
</reference>
<organism evidence="1 2">
    <name type="scientific">Enterococcus alishanensis</name>
    <dbReference type="NCBI Taxonomy" id="1303817"/>
    <lineage>
        <taxon>Bacteria</taxon>
        <taxon>Bacillati</taxon>
        <taxon>Bacillota</taxon>
        <taxon>Bacilli</taxon>
        <taxon>Lactobacillales</taxon>
        <taxon>Enterococcaceae</taxon>
        <taxon>Enterococcus</taxon>
    </lineage>
</organism>
<dbReference type="EMBL" id="JAHUZB010000003">
    <property type="protein sequence ID" value="MBV7390426.1"/>
    <property type="molecule type" value="Genomic_DNA"/>
</dbReference>
<name>A0ABS6TBY9_9ENTE</name>
<gene>
    <name evidence="1" type="ORF">KUA55_07030</name>
</gene>
<protein>
    <submittedName>
        <fullName evidence="1">Uncharacterized protein</fullName>
    </submittedName>
</protein>
<accession>A0ABS6TBY9</accession>